<keyword evidence="1" id="KW-0472">Membrane</keyword>
<keyword evidence="1" id="KW-0812">Transmembrane</keyword>
<dbReference type="RefSeq" id="WP_349426571.1">
    <property type="nucleotide sequence ID" value="NZ_CP151632.1"/>
</dbReference>
<keyword evidence="1" id="KW-1133">Transmembrane helix</keyword>
<reference evidence="2" key="1">
    <citation type="submission" date="2024-04" db="EMBL/GenBank/DDBJ databases">
        <authorList>
            <person name="Roder T."/>
            <person name="Oberhansli S."/>
            <person name="Kreuzer M."/>
        </authorList>
    </citation>
    <scope>NUCLEOTIDE SEQUENCE</scope>
    <source>
        <strain evidence="2">LWS13-1.2</strain>
    </source>
</reference>
<dbReference type="AlphaFoldDB" id="A0AAU6SFR1"/>
<proteinExistence type="predicted"/>
<accession>A0AAU6SFR1</accession>
<dbReference type="EMBL" id="CP151632">
    <property type="protein sequence ID" value="WZO35753.1"/>
    <property type="molecule type" value="Genomic_DNA"/>
</dbReference>
<sequence>MSYGGLPFLGFVAAILVVTFIPGSGPTAAAYLVRRTPAADAPEPNPAQTVVAVVDPGWWDILTLIVSGLGAVGTILVAVLALVETKRAGRLEDAARTRGERARFAEAAVRWIKSDVSDPALTQIAATVSADAERVAEWLILQTKTLADIVKREHASIKDAEERDGQESAAFFAEFELMSRELERRVWRWVSSGLLDERPMNLPKPTIAR</sequence>
<name>A0AAU6SFR1_9MICO</name>
<evidence type="ECO:0000256" key="1">
    <source>
        <dbReference type="SAM" id="Phobius"/>
    </source>
</evidence>
<protein>
    <submittedName>
        <fullName evidence="2">Uncharacterized protein</fullName>
    </submittedName>
</protein>
<organism evidence="2">
    <name type="scientific">Microbacterium sp. LWS13-1.2</name>
    <dbReference type="NCBI Taxonomy" id="3135264"/>
    <lineage>
        <taxon>Bacteria</taxon>
        <taxon>Bacillati</taxon>
        <taxon>Actinomycetota</taxon>
        <taxon>Actinomycetes</taxon>
        <taxon>Micrococcales</taxon>
        <taxon>Microbacteriaceae</taxon>
        <taxon>Microbacterium</taxon>
    </lineage>
</organism>
<evidence type="ECO:0000313" key="2">
    <source>
        <dbReference type="EMBL" id="WZO35753.1"/>
    </source>
</evidence>
<feature type="transmembrane region" description="Helical" evidence="1">
    <location>
        <begin position="61"/>
        <end position="83"/>
    </location>
</feature>
<gene>
    <name evidence="2" type="ORF">MRBLWS13_003461</name>
</gene>